<dbReference type="PANTHER" id="PTHR20856">
    <property type="entry name" value="DNA-DIRECTED RNA POLYMERASE I SUBUNIT 2"/>
    <property type="match status" value="1"/>
</dbReference>
<comment type="similarity">
    <text evidence="2 11">Belongs to the RNA polymerase beta chain family.</text>
</comment>
<dbReference type="Pfam" id="PF00562">
    <property type="entry name" value="RNA_pol_Rpb2_6"/>
    <property type="match status" value="1"/>
</dbReference>
<dbReference type="GO" id="GO:0006351">
    <property type="term" value="P:DNA-templated transcription"/>
    <property type="evidence" value="ECO:0007669"/>
    <property type="project" value="InterPro"/>
</dbReference>
<evidence type="ECO:0000259" key="14">
    <source>
        <dbReference type="Pfam" id="PF04560"/>
    </source>
</evidence>
<evidence type="ECO:0000256" key="3">
    <source>
        <dbReference type="ARBA" id="ARBA00022478"/>
    </source>
</evidence>
<dbReference type="Pfam" id="PF04561">
    <property type="entry name" value="RNA_pol_Rpb2_2"/>
    <property type="match status" value="1"/>
</dbReference>
<reference evidence="19 20" key="1">
    <citation type="journal article" date="2018" name="New Phytol.">
        <title>Phylogenomics of Endogonaceae and evolution of mycorrhizas within Mucoromycota.</title>
        <authorList>
            <person name="Chang Y."/>
            <person name="Desiro A."/>
            <person name="Na H."/>
            <person name="Sandor L."/>
            <person name="Lipzen A."/>
            <person name="Clum A."/>
            <person name="Barry K."/>
            <person name="Grigoriev I.V."/>
            <person name="Martin F.M."/>
            <person name="Stajich J.E."/>
            <person name="Smith M.E."/>
            <person name="Bonito G."/>
            <person name="Spatafora J.W."/>
        </authorList>
    </citation>
    <scope>NUCLEOTIDE SEQUENCE [LARGE SCALE GENOMIC DNA]</scope>
    <source>
        <strain evidence="19 20">AD002</strain>
    </source>
</reference>
<evidence type="ECO:0000259" key="18">
    <source>
        <dbReference type="Pfam" id="PF06883"/>
    </source>
</evidence>
<evidence type="ECO:0000256" key="1">
    <source>
        <dbReference type="ARBA" id="ARBA00004123"/>
    </source>
</evidence>
<dbReference type="InterPro" id="IPR037034">
    <property type="entry name" value="RNA_pol_Rpb2_2_sf"/>
</dbReference>
<dbReference type="CDD" id="cd00653">
    <property type="entry name" value="RNA_pol_B_RPB2"/>
    <property type="match status" value="1"/>
</dbReference>
<evidence type="ECO:0000256" key="9">
    <source>
        <dbReference type="ARBA" id="ARBA00023163"/>
    </source>
</evidence>
<dbReference type="FunFam" id="3.90.1070.20:FF:000003">
    <property type="entry name" value="DNA-directed RNA polymerase subunit beta"/>
    <property type="match status" value="1"/>
</dbReference>
<keyword evidence="3 12" id="KW-0240">DNA-directed RNA polymerase</keyword>
<dbReference type="FunFam" id="2.40.270.10:FF:000011">
    <property type="entry name" value="DNA-directed RNA polymerase subunit beta"/>
    <property type="match status" value="1"/>
</dbReference>
<dbReference type="Pfam" id="PF04560">
    <property type="entry name" value="RNA_pol_Rpb2_7"/>
    <property type="match status" value="1"/>
</dbReference>
<dbReference type="AlphaFoldDB" id="A0A433QYV5"/>
<proteinExistence type="inferred from homology"/>
<evidence type="ECO:0000256" key="8">
    <source>
        <dbReference type="ARBA" id="ARBA00022833"/>
    </source>
</evidence>
<dbReference type="InterPro" id="IPR009674">
    <property type="entry name" value="Rpa2_dom_4"/>
</dbReference>
<evidence type="ECO:0000259" key="15">
    <source>
        <dbReference type="Pfam" id="PF04561"/>
    </source>
</evidence>
<dbReference type="GO" id="GO:0008270">
    <property type="term" value="F:zinc ion binding"/>
    <property type="evidence" value="ECO:0007669"/>
    <property type="project" value="UniProtKB-KW"/>
</dbReference>
<feature type="domain" description="RNA polymerase Rpb2" evidence="17">
    <location>
        <begin position="455"/>
        <end position="523"/>
    </location>
</feature>
<keyword evidence="6" id="KW-0479">Metal-binding</keyword>
<dbReference type="InterPro" id="IPR014724">
    <property type="entry name" value="RNA_pol_RPB2_OB-fold"/>
</dbReference>
<dbReference type="Proteomes" id="UP000274822">
    <property type="component" value="Unassembled WGS sequence"/>
</dbReference>
<feature type="domain" description="DNA-directed RNA polymerase subunit 2 hybrid-binding" evidence="13">
    <location>
        <begin position="671"/>
        <end position="1045"/>
    </location>
</feature>
<evidence type="ECO:0000313" key="19">
    <source>
        <dbReference type="EMBL" id="RUS34966.1"/>
    </source>
</evidence>
<protein>
    <recommendedName>
        <fullName evidence="12">DNA-directed RNA polymerase subunit beta</fullName>
        <ecNumber evidence="12">2.7.7.6</ecNumber>
    </recommendedName>
</protein>
<dbReference type="FunFam" id="3.90.1110.10:FF:000007">
    <property type="entry name" value="DNA-directed RNA polymerase subunit beta"/>
    <property type="match status" value="1"/>
</dbReference>
<dbReference type="EC" id="2.7.7.6" evidence="12"/>
<dbReference type="InterPro" id="IPR015712">
    <property type="entry name" value="DNA-dir_RNA_pol_su2"/>
</dbReference>
<dbReference type="Gene3D" id="3.90.1070.20">
    <property type="match status" value="1"/>
</dbReference>
<evidence type="ECO:0000256" key="4">
    <source>
        <dbReference type="ARBA" id="ARBA00022679"/>
    </source>
</evidence>
<evidence type="ECO:0000256" key="11">
    <source>
        <dbReference type="RuleBase" id="RU000434"/>
    </source>
</evidence>
<evidence type="ECO:0000259" key="16">
    <source>
        <dbReference type="Pfam" id="PF04563"/>
    </source>
</evidence>
<dbReference type="GO" id="GO:0005634">
    <property type="term" value="C:nucleus"/>
    <property type="evidence" value="ECO:0007669"/>
    <property type="project" value="UniProtKB-SubCell"/>
</dbReference>
<dbReference type="Gene3D" id="2.40.270.10">
    <property type="entry name" value="DNA-directed RNA polymerase, subunit 2, domain 6"/>
    <property type="match status" value="1"/>
</dbReference>
<dbReference type="InterPro" id="IPR007645">
    <property type="entry name" value="RNA_pol_Rpb2_3"/>
</dbReference>
<dbReference type="GO" id="GO:0003677">
    <property type="term" value="F:DNA binding"/>
    <property type="evidence" value="ECO:0007669"/>
    <property type="project" value="InterPro"/>
</dbReference>
<name>A0A433QYV5_9FUNG</name>
<dbReference type="InterPro" id="IPR007644">
    <property type="entry name" value="RNA_pol_bsu_protrusion"/>
</dbReference>
<keyword evidence="8" id="KW-0862">Zinc</keyword>
<evidence type="ECO:0000256" key="7">
    <source>
        <dbReference type="ARBA" id="ARBA00022771"/>
    </source>
</evidence>
<evidence type="ECO:0000256" key="10">
    <source>
        <dbReference type="ARBA" id="ARBA00023242"/>
    </source>
</evidence>
<accession>A0A433QYV5</accession>
<dbReference type="InterPro" id="IPR007121">
    <property type="entry name" value="RNA_pol_bsu_CS"/>
</dbReference>
<evidence type="ECO:0000256" key="5">
    <source>
        <dbReference type="ARBA" id="ARBA00022695"/>
    </source>
</evidence>
<keyword evidence="20" id="KW-1185">Reference proteome</keyword>
<evidence type="ECO:0000259" key="13">
    <source>
        <dbReference type="Pfam" id="PF00562"/>
    </source>
</evidence>
<dbReference type="InterPro" id="IPR037033">
    <property type="entry name" value="DNA-dir_RNAP_su2_hyb_sf"/>
</dbReference>
<dbReference type="PROSITE" id="PS01166">
    <property type="entry name" value="RNA_POL_BETA"/>
    <property type="match status" value="1"/>
</dbReference>
<dbReference type="Pfam" id="PF04563">
    <property type="entry name" value="RNA_pol_Rpb2_1"/>
    <property type="match status" value="1"/>
</dbReference>
<dbReference type="InterPro" id="IPR007641">
    <property type="entry name" value="RNA_pol_Rpb2_7"/>
</dbReference>
<feature type="domain" description="RNA polymerase Rpb2" evidence="15">
    <location>
        <begin position="193"/>
        <end position="380"/>
    </location>
</feature>
<comment type="catalytic activity">
    <reaction evidence="12">
        <text>RNA(n) + a ribonucleoside 5'-triphosphate = RNA(n+1) + diphosphate</text>
        <dbReference type="Rhea" id="RHEA:21248"/>
        <dbReference type="Rhea" id="RHEA-COMP:14527"/>
        <dbReference type="Rhea" id="RHEA-COMP:17342"/>
        <dbReference type="ChEBI" id="CHEBI:33019"/>
        <dbReference type="ChEBI" id="CHEBI:61557"/>
        <dbReference type="ChEBI" id="CHEBI:140395"/>
        <dbReference type="EC" id="2.7.7.6"/>
    </reaction>
</comment>
<keyword evidence="4 12" id="KW-0808">Transferase</keyword>
<keyword evidence="5 12" id="KW-0548">Nucleotidyltransferase</keyword>
<dbReference type="SUPFAM" id="SSF64484">
    <property type="entry name" value="beta and beta-prime subunits of DNA dependent RNA-polymerase"/>
    <property type="match status" value="1"/>
</dbReference>
<dbReference type="Gene3D" id="2.40.50.150">
    <property type="match status" value="1"/>
</dbReference>
<dbReference type="Gene3D" id="3.90.1100.10">
    <property type="match status" value="1"/>
</dbReference>
<organism evidence="19 20">
    <name type="scientific">Jimgerdemannia flammicorona</name>
    <dbReference type="NCBI Taxonomy" id="994334"/>
    <lineage>
        <taxon>Eukaryota</taxon>
        <taxon>Fungi</taxon>
        <taxon>Fungi incertae sedis</taxon>
        <taxon>Mucoromycota</taxon>
        <taxon>Mucoromycotina</taxon>
        <taxon>Endogonomycetes</taxon>
        <taxon>Endogonales</taxon>
        <taxon>Endogonaceae</taxon>
        <taxon>Jimgerdemannia</taxon>
    </lineage>
</organism>
<dbReference type="Gene3D" id="3.90.1800.10">
    <property type="entry name" value="RNA polymerase alpha subunit dimerisation domain"/>
    <property type="match status" value="1"/>
</dbReference>
<comment type="subcellular location">
    <subcellularLocation>
        <location evidence="1">Nucleus</location>
    </subcellularLocation>
</comment>
<comment type="caution">
    <text evidence="19">The sequence shown here is derived from an EMBL/GenBank/DDBJ whole genome shotgun (WGS) entry which is preliminary data.</text>
</comment>
<dbReference type="GO" id="GO:0003899">
    <property type="term" value="F:DNA-directed RNA polymerase activity"/>
    <property type="evidence" value="ECO:0007669"/>
    <property type="project" value="UniProtKB-EC"/>
</dbReference>
<feature type="domain" description="RNA polymerase beta subunit protrusion" evidence="16">
    <location>
        <begin position="31"/>
        <end position="411"/>
    </location>
</feature>
<evidence type="ECO:0000313" key="20">
    <source>
        <dbReference type="Proteomes" id="UP000274822"/>
    </source>
</evidence>
<dbReference type="FunFam" id="3.90.1800.10:FF:000004">
    <property type="entry name" value="DNA-directed RNA polymerase subunit beta"/>
    <property type="match status" value="1"/>
</dbReference>
<gene>
    <name evidence="19" type="ORF">BC938DRAFT_477416</name>
</gene>
<dbReference type="Gene3D" id="3.90.1110.10">
    <property type="entry name" value="RNA polymerase Rpb2, domain 2"/>
    <property type="match status" value="1"/>
</dbReference>
<evidence type="ECO:0000256" key="12">
    <source>
        <dbReference type="RuleBase" id="RU363031"/>
    </source>
</evidence>
<dbReference type="InterPro" id="IPR007120">
    <property type="entry name" value="DNA-dir_RNAP_su2_dom"/>
</dbReference>
<keyword evidence="9 12" id="KW-0804">Transcription</keyword>
<feature type="domain" description="RNA polymerase Rpb2" evidence="14">
    <location>
        <begin position="1081"/>
        <end position="1177"/>
    </location>
</feature>
<dbReference type="GO" id="GO:0000428">
    <property type="term" value="C:DNA-directed RNA polymerase complex"/>
    <property type="evidence" value="ECO:0007669"/>
    <property type="project" value="UniProtKB-KW"/>
</dbReference>
<evidence type="ECO:0000256" key="2">
    <source>
        <dbReference type="ARBA" id="ARBA00006835"/>
    </source>
</evidence>
<dbReference type="FunFam" id="3.90.1100.10:FF:000008">
    <property type="entry name" value="DNA-directed RNA polymerase subunit beta"/>
    <property type="match status" value="1"/>
</dbReference>
<keyword evidence="10" id="KW-0539">Nucleus</keyword>
<feature type="domain" description="DNA-directed RNA polymerase I subunit RPA2" evidence="18">
    <location>
        <begin position="565"/>
        <end position="622"/>
    </location>
</feature>
<dbReference type="Pfam" id="PF06883">
    <property type="entry name" value="RNA_pol_Rpa2_4"/>
    <property type="match status" value="1"/>
</dbReference>
<dbReference type="EMBL" id="RBNJ01000275">
    <property type="protein sequence ID" value="RUS34966.1"/>
    <property type="molecule type" value="Genomic_DNA"/>
</dbReference>
<sequence length="1181" mass="132815">MPTTFDTLKREQAFRNPSDKEFQTPSLQKVAAPHLESFNAMLEYGDDKHGLLEMAVADIGHKAVFDGKGKDGKLGNKLSFWIDKVMIQRPMLSDKETRSIERKIFPTECRERLITYRGKIQAHLSWRVNDGPVQTESRLLGLAPIMVKSNICHLQHLYPAQLIRHHEETEEMGGYFIVNGIEKIIRLLIIPRRNNVSALIRPSFSNRGPAYTQFGCAIRATRPDQTSQTNTVHYLTDGGVMLRFSWRKQEYMVPAMMVLKALIDTSDKEIFDALCMGDVENTFLTDRVELLLRGFKIYSLYTRDQCLAYLGDKFRVVMGFDDDFLDREVGEGLLRKIVLVHLIDRRDKFNLLVYMIRKLYALVSGACCADNPDSPQHQEILLGGHLYGMIFKEKLEDWLTTVKQHITLDVRKYFTRTLARVPSDVGQKLSYFLATGNLVSNTGLDLQQATGYTIVAEKLNFYRYLSHFRCVHRGSFFAELKTTTVRKLLPEAWGELERFVCPVHTPDGGPCGLLNHLSHTCKVINEPLDVSQIPALLASLGITQTVVHAIRGAEQVAVQLDGRIIGWCEPRLAERVAKTLRFWKVEGGKGVPLDLEIGLVPPSHGGQYPGLFLFSTAARMMRPVKYLANGKTDMVGPFEQVYLEIACMDDEVVPGVTTHQEFAPTNILSIIANMTPYSDFNQSPRNMYQCQMGKQTMGTPATAIRHRTDNKLYRIQTGQTPVVRPDLHNYYGMDGFPNGCNAIVAVISYTGYDMEDAMILNKSSHERGFGYGTVYKSEIIDLGEMKQQGEGILHHFGMGKDADKKWREKLDWDGMPFIGVTLKDGDPICAYVDDTTGRTHVKKYKNHEDGLVDEESLAIISQKSLGDTPPLFTCNDSGDQECQKVHIKLRITRSPIIGDKFSSRHGQKGVCSQKWPAVDMPFTESGMQPDVIINPHAFPSRMTIGMFVESLAGKAGALHGIAQDSAPFKFNEQFTAADYFGEQLIKAGYNYHGNEPMYSGITGEELQADIYIGVVYYQRLRHMVSDKYQVRTTGPVHNLTMQPVKVSTRRRIHSIRNLPSFISPSSAYYALGNAYGRKRAGGIRFGEMERDSLLAHGVSFLLQDRLMNCSDYSQCHVCRLCGSIVSTVSIAPTSLSTRRDIECRVCGTSKGIDLVAVPYVFRYLATELMSMGIKLTLGVKP</sequence>
<dbReference type="FunFam" id="2.40.270.10:FF:000006">
    <property type="entry name" value="DNA-directed RNA polymerase subunit beta"/>
    <property type="match status" value="1"/>
</dbReference>
<dbReference type="Pfam" id="PF04565">
    <property type="entry name" value="RNA_pol_Rpb2_3"/>
    <property type="match status" value="1"/>
</dbReference>
<evidence type="ECO:0000256" key="6">
    <source>
        <dbReference type="ARBA" id="ARBA00022723"/>
    </source>
</evidence>
<evidence type="ECO:0000259" key="17">
    <source>
        <dbReference type="Pfam" id="PF04565"/>
    </source>
</evidence>
<dbReference type="GO" id="GO:0032549">
    <property type="term" value="F:ribonucleoside binding"/>
    <property type="evidence" value="ECO:0007669"/>
    <property type="project" value="InterPro"/>
</dbReference>
<dbReference type="InterPro" id="IPR007642">
    <property type="entry name" value="RNA_pol_Rpb2_2"/>
</dbReference>
<keyword evidence="7" id="KW-0863">Zinc-finger</keyword>
<comment type="function">
    <text evidence="12">DNA-dependent RNA polymerase catalyzes the transcription of DNA into RNA using the four ribonucleoside triphosphates as substrates.</text>
</comment>